<keyword evidence="3 6" id="KW-0479">Metal-binding</keyword>
<dbReference type="RefSeq" id="WP_146366802.1">
    <property type="nucleotide sequence ID" value="NZ_CP042265.1"/>
</dbReference>
<evidence type="ECO:0000256" key="6">
    <source>
        <dbReference type="PIRSR" id="PIRSR015582-2"/>
    </source>
</evidence>
<dbReference type="InterPro" id="IPR005000">
    <property type="entry name" value="Aldolase/citrate-lyase_domain"/>
</dbReference>
<reference evidence="8 9" key="1">
    <citation type="submission" date="2019-07" db="EMBL/GenBank/DDBJ databases">
        <title>Litoreibacter alkalisoli sp. nov., isolated from saline-alkaline soil.</title>
        <authorList>
            <person name="Wang S."/>
            <person name="Xu L."/>
            <person name="Xing Y.-T."/>
            <person name="Sun J.-Q."/>
        </authorList>
    </citation>
    <scope>NUCLEOTIDE SEQUENCE [LARGE SCALE GENOMIC DNA]</scope>
    <source>
        <strain evidence="8 9">LN3S51</strain>
        <plasmid evidence="8 9">unnamed4</plasmid>
    </source>
</reference>
<geneLocation type="plasmid" evidence="8 9">
    <name>unnamed4</name>
</geneLocation>
<keyword evidence="9" id="KW-1185">Reference proteome</keyword>
<keyword evidence="8" id="KW-0614">Plasmid</keyword>
<dbReference type="Proteomes" id="UP000318483">
    <property type="component" value="Plasmid unnamed4"/>
</dbReference>
<evidence type="ECO:0000313" key="9">
    <source>
        <dbReference type="Proteomes" id="UP000318483"/>
    </source>
</evidence>
<keyword evidence="8" id="KW-0456">Lyase</keyword>
<dbReference type="AlphaFoldDB" id="A0A5B8JAS4"/>
<dbReference type="EMBL" id="CP042265">
    <property type="protein sequence ID" value="QDY71387.1"/>
    <property type="molecule type" value="Genomic_DNA"/>
</dbReference>
<dbReference type="SUPFAM" id="SSF51621">
    <property type="entry name" value="Phosphoenolpyruvate/pyruvate domain"/>
    <property type="match status" value="1"/>
</dbReference>
<dbReference type="PANTHER" id="PTHR32308:SF10">
    <property type="entry name" value="CITRATE LYASE SUBUNIT BETA"/>
    <property type="match status" value="1"/>
</dbReference>
<dbReference type="PIRSF" id="PIRSF015582">
    <property type="entry name" value="Cit_lyase_B"/>
    <property type="match status" value="1"/>
</dbReference>
<dbReference type="Gene3D" id="3.20.20.60">
    <property type="entry name" value="Phosphoenolpyruvate-binding domains"/>
    <property type="match status" value="1"/>
</dbReference>
<feature type="binding site" evidence="6">
    <location>
        <position position="139"/>
    </location>
    <ligand>
        <name>Mg(2+)</name>
        <dbReference type="ChEBI" id="CHEBI:18420"/>
    </ligand>
</feature>
<organism evidence="8 9">
    <name type="scientific">Qingshengfaniella alkalisoli</name>
    <dbReference type="NCBI Taxonomy" id="2599296"/>
    <lineage>
        <taxon>Bacteria</taxon>
        <taxon>Pseudomonadati</taxon>
        <taxon>Pseudomonadota</taxon>
        <taxon>Alphaproteobacteria</taxon>
        <taxon>Rhodobacterales</taxon>
        <taxon>Paracoccaceae</taxon>
        <taxon>Qingshengfaniella</taxon>
    </lineage>
</organism>
<protein>
    <submittedName>
        <fullName evidence="8">CoA ester lyase</fullName>
    </submittedName>
</protein>
<evidence type="ECO:0000256" key="4">
    <source>
        <dbReference type="ARBA" id="ARBA00022842"/>
    </source>
</evidence>
<dbReference type="Pfam" id="PF03328">
    <property type="entry name" value="HpcH_HpaI"/>
    <property type="match status" value="1"/>
</dbReference>
<dbReference type="InterPro" id="IPR040442">
    <property type="entry name" value="Pyrv_kinase-like_dom_sf"/>
</dbReference>
<proteinExistence type="inferred from homology"/>
<gene>
    <name evidence="8" type="ORF">FPZ52_16965</name>
</gene>
<name>A0A5B8JAS4_9RHOB</name>
<evidence type="ECO:0000256" key="2">
    <source>
        <dbReference type="ARBA" id="ARBA00005568"/>
    </source>
</evidence>
<evidence type="ECO:0000256" key="1">
    <source>
        <dbReference type="ARBA" id="ARBA00001946"/>
    </source>
</evidence>
<dbReference type="GO" id="GO:0006107">
    <property type="term" value="P:oxaloacetate metabolic process"/>
    <property type="evidence" value="ECO:0007669"/>
    <property type="project" value="TreeGrafter"/>
</dbReference>
<dbReference type="GO" id="GO:0000287">
    <property type="term" value="F:magnesium ion binding"/>
    <property type="evidence" value="ECO:0007669"/>
    <property type="project" value="TreeGrafter"/>
</dbReference>
<feature type="domain" description="HpcH/HpaI aldolase/citrate lyase" evidence="7">
    <location>
        <begin position="5"/>
        <end position="206"/>
    </location>
</feature>
<evidence type="ECO:0000256" key="3">
    <source>
        <dbReference type="ARBA" id="ARBA00022723"/>
    </source>
</evidence>
<keyword evidence="4 6" id="KW-0460">Magnesium</keyword>
<sequence length="271" mass="28356">MTTPRSYLFVPGRMPDRFAKAAGSGADAIILDLEDAVGPDSKSEARDHVAQWFGSGGTGLVRINGAETPWFDDDLAALSSCDVSAVMVPKATPESLSAVAEKLPGRALVALIETAEGLAALRRSVTCPGVTRLAFGNLDFGADTRIPGTGPVLDPVRFEIVLASRLGGLVSPVDGVTPELKDAGILADEVARSRMRGFGAKLCIHPAQVAFTNDGFTPSEAEVDWASRVLSALSTASGSVVQVDGKMVDRPVIERARQVLADAGQAPRGYR</sequence>
<accession>A0A5B8JAS4</accession>
<dbReference type="GO" id="GO:0016829">
    <property type="term" value="F:lyase activity"/>
    <property type="evidence" value="ECO:0007669"/>
    <property type="project" value="UniProtKB-KW"/>
</dbReference>
<comment type="cofactor">
    <cofactor evidence="1">
        <name>Mg(2+)</name>
        <dbReference type="ChEBI" id="CHEBI:18420"/>
    </cofactor>
</comment>
<dbReference type="InterPro" id="IPR015813">
    <property type="entry name" value="Pyrv/PenolPyrv_kinase-like_dom"/>
</dbReference>
<evidence type="ECO:0000313" key="8">
    <source>
        <dbReference type="EMBL" id="QDY71387.1"/>
    </source>
</evidence>
<dbReference type="KEGG" id="lit:FPZ52_16965"/>
<evidence type="ECO:0000259" key="7">
    <source>
        <dbReference type="Pfam" id="PF03328"/>
    </source>
</evidence>
<feature type="binding site" evidence="5">
    <location>
        <position position="113"/>
    </location>
    <ligand>
        <name>substrate</name>
    </ligand>
</feature>
<comment type="similarity">
    <text evidence="2">Belongs to the HpcH/HpaI aldolase family.</text>
</comment>
<feature type="binding site" evidence="6">
    <location>
        <position position="113"/>
    </location>
    <ligand>
        <name>Mg(2+)</name>
        <dbReference type="ChEBI" id="CHEBI:18420"/>
    </ligand>
</feature>
<dbReference type="OrthoDB" id="9800547at2"/>
<feature type="binding site" evidence="5">
    <location>
        <position position="62"/>
    </location>
    <ligand>
        <name>substrate</name>
    </ligand>
</feature>
<dbReference type="InterPro" id="IPR011206">
    <property type="entry name" value="Citrate_lyase_beta/mcl1/mcl2"/>
</dbReference>
<evidence type="ECO:0000256" key="5">
    <source>
        <dbReference type="PIRSR" id="PIRSR015582-1"/>
    </source>
</evidence>
<dbReference type="PANTHER" id="PTHR32308">
    <property type="entry name" value="LYASE BETA SUBUNIT, PUTATIVE (AFU_ORTHOLOGUE AFUA_4G13030)-RELATED"/>
    <property type="match status" value="1"/>
</dbReference>